<dbReference type="CDD" id="cd13925">
    <property type="entry name" value="RPF"/>
    <property type="match status" value="1"/>
</dbReference>
<name>A0ABV4UQX6_9MICC</name>
<dbReference type="Gene3D" id="1.10.530.10">
    <property type="match status" value="1"/>
</dbReference>
<keyword evidence="2" id="KW-0378">Hydrolase</keyword>
<dbReference type="SUPFAM" id="SSF53955">
    <property type="entry name" value="Lysozyme-like"/>
    <property type="match status" value="1"/>
</dbReference>
<comment type="caution">
    <text evidence="5">The sequence shown here is derived from an EMBL/GenBank/DDBJ whole genome shotgun (WGS) entry which is preliminary data.</text>
</comment>
<evidence type="ECO:0000256" key="2">
    <source>
        <dbReference type="ARBA" id="ARBA00022801"/>
    </source>
</evidence>
<keyword evidence="3" id="KW-0732">Signal</keyword>
<dbReference type="EMBL" id="JBHDLJ010000017">
    <property type="protein sequence ID" value="MFB0836075.1"/>
    <property type="molecule type" value="Genomic_DNA"/>
</dbReference>
<dbReference type="Proteomes" id="UP001575652">
    <property type="component" value="Unassembled WGS sequence"/>
</dbReference>
<dbReference type="Pfam" id="PF06737">
    <property type="entry name" value="Transglycosylas"/>
    <property type="match status" value="1"/>
</dbReference>
<reference evidence="5 6" key="1">
    <citation type="submission" date="2024-09" db="EMBL/GenBank/DDBJ databases">
        <authorList>
            <person name="Salinas-Garcia M.A."/>
            <person name="Prieme A."/>
        </authorList>
    </citation>
    <scope>NUCLEOTIDE SEQUENCE [LARGE SCALE GENOMIC DNA]</scope>
    <source>
        <strain evidence="5 6">DSM 21081</strain>
    </source>
</reference>
<evidence type="ECO:0000256" key="1">
    <source>
        <dbReference type="ARBA" id="ARBA00010830"/>
    </source>
</evidence>
<evidence type="ECO:0000313" key="5">
    <source>
        <dbReference type="EMBL" id="MFB0836075.1"/>
    </source>
</evidence>
<evidence type="ECO:0000313" key="6">
    <source>
        <dbReference type="Proteomes" id="UP001575652"/>
    </source>
</evidence>
<feature type="chain" id="PRO_5046200880" evidence="3">
    <location>
        <begin position="26"/>
        <end position="117"/>
    </location>
</feature>
<comment type="similarity">
    <text evidence="1">Belongs to the transglycosylase family. Rpf subfamily.</text>
</comment>
<protein>
    <submittedName>
        <fullName evidence="5">Transglycosylase family protein</fullName>
    </submittedName>
</protein>
<organism evidence="5 6">
    <name type="scientific">Arthrobacter halodurans</name>
    <dbReference type="NCBI Taxonomy" id="516699"/>
    <lineage>
        <taxon>Bacteria</taxon>
        <taxon>Bacillati</taxon>
        <taxon>Actinomycetota</taxon>
        <taxon>Actinomycetes</taxon>
        <taxon>Micrococcales</taxon>
        <taxon>Micrococcaceae</taxon>
        <taxon>Arthrobacter</taxon>
    </lineage>
</organism>
<dbReference type="InterPro" id="IPR010618">
    <property type="entry name" value="RPF"/>
</dbReference>
<dbReference type="InterPro" id="IPR023346">
    <property type="entry name" value="Lysozyme-like_dom_sf"/>
</dbReference>
<proteinExistence type="inferred from homology"/>
<evidence type="ECO:0000259" key="4">
    <source>
        <dbReference type="Pfam" id="PF06737"/>
    </source>
</evidence>
<sequence>MQKTLRKLTALFAVLTLAVGLTAGAGMVAAQPADAATATLAQWNKIAKCESGGRWSINTGNGYYGGLQFNLGTWKAYGGKGFPHRASKSKQIKIAKKVLARQGWGAWPSCSRKLGYR</sequence>
<feature type="domain" description="Resuscitation-promoting factor core lysozyme-like" evidence="4">
    <location>
        <begin position="38"/>
        <end position="110"/>
    </location>
</feature>
<accession>A0ABV4UQX6</accession>
<keyword evidence="6" id="KW-1185">Reference proteome</keyword>
<evidence type="ECO:0000256" key="3">
    <source>
        <dbReference type="SAM" id="SignalP"/>
    </source>
</evidence>
<feature type="signal peptide" evidence="3">
    <location>
        <begin position="1"/>
        <end position="25"/>
    </location>
</feature>
<gene>
    <name evidence="5" type="ORF">ACETWP_15915</name>
</gene>
<dbReference type="RefSeq" id="WP_373973251.1">
    <property type="nucleotide sequence ID" value="NZ_JBHDLJ010000017.1"/>
</dbReference>